<dbReference type="RefSeq" id="WP_188440840.1">
    <property type="nucleotide sequence ID" value="NZ_BMFD01000003.1"/>
</dbReference>
<dbReference type="PROSITE" id="PS50156">
    <property type="entry name" value="SSD"/>
    <property type="match status" value="1"/>
</dbReference>
<reference evidence="9" key="1">
    <citation type="journal article" date="2019" name="Int. J. Syst. Evol. Microbiol.">
        <title>The Global Catalogue of Microorganisms (GCM) 10K type strain sequencing project: providing services to taxonomists for standard genome sequencing and annotation.</title>
        <authorList>
            <consortium name="The Broad Institute Genomics Platform"/>
            <consortium name="The Broad Institute Genome Sequencing Center for Infectious Disease"/>
            <person name="Wu L."/>
            <person name="Ma J."/>
        </authorList>
    </citation>
    <scope>NUCLEOTIDE SEQUENCE [LARGE SCALE GENOMIC DNA]</scope>
    <source>
        <strain evidence="9">CGMCC 1.12479</strain>
    </source>
</reference>
<name>A0ABQ1M6F2_9BACT</name>
<dbReference type="InterPro" id="IPR050545">
    <property type="entry name" value="Mycobact_MmpL"/>
</dbReference>
<feature type="transmembrane region" description="Helical" evidence="6">
    <location>
        <begin position="592"/>
        <end position="611"/>
    </location>
</feature>
<feature type="transmembrane region" description="Helical" evidence="6">
    <location>
        <begin position="265"/>
        <end position="283"/>
    </location>
</feature>
<dbReference type="EMBL" id="BMFD01000003">
    <property type="protein sequence ID" value="GGC35215.1"/>
    <property type="molecule type" value="Genomic_DNA"/>
</dbReference>
<feature type="transmembrane region" description="Helical" evidence="6">
    <location>
        <begin position="618"/>
        <end position="638"/>
    </location>
</feature>
<evidence type="ECO:0000313" key="9">
    <source>
        <dbReference type="Proteomes" id="UP000635885"/>
    </source>
</evidence>
<evidence type="ECO:0000313" key="8">
    <source>
        <dbReference type="EMBL" id="GGC35215.1"/>
    </source>
</evidence>
<feature type="transmembrane region" description="Helical" evidence="6">
    <location>
        <begin position="303"/>
        <end position="323"/>
    </location>
</feature>
<feature type="transmembrane region" description="Helical" evidence="6">
    <location>
        <begin position="380"/>
        <end position="406"/>
    </location>
</feature>
<dbReference type="Gene3D" id="1.20.1640.10">
    <property type="entry name" value="Multidrug efflux transporter AcrB transmembrane domain"/>
    <property type="match status" value="2"/>
</dbReference>
<feature type="transmembrane region" description="Helical" evidence="6">
    <location>
        <begin position="7"/>
        <end position="24"/>
    </location>
</feature>
<evidence type="ECO:0000256" key="3">
    <source>
        <dbReference type="ARBA" id="ARBA00022692"/>
    </source>
</evidence>
<keyword evidence="3 6" id="KW-0812">Transmembrane</keyword>
<feature type="transmembrane region" description="Helical" evidence="6">
    <location>
        <begin position="644"/>
        <end position="665"/>
    </location>
</feature>
<organism evidence="8 9">
    <name type="scientific">Belliella aquatica</name>
    <dbReference type="NCBI Taxonomy" id="1323734"/>
    <lineage>
        <taxon>Bacteria</taxon>
        <taxon>Pseudomonadati</taxon>
        <taxon>Bacteroidota</taxon>
        <taxon>Cytophagia</taxon>
        <taxon>Cytophagales</taxon>
        <taxon>Cyclobacteriaceae</taxon>
        <taxon>Belliella</taxon>
    </lineage>
</organism>
<evidence type="ECO:0000256" key="4">
    <source>
        <dbReference type="ARBA" id="ARBA00022989"/>
    </source>
</evidence>
<feature type="transmembrane region" description="Helical" evidence="6">
    <location>
        <begin position="206"/>
        <end position="225"/>
    </location>
</feature>
<feature type="domain" description="SSD" evidence="7">
    <location>
        <begin position="230"/>
        <end position="357"/>
    </location>
</feature>
<feature type="transmembrane region" description="Helical" evidence="6">
    <location>
        <begin position="717"/>
        <end position="742"/>
    </location>
</feature>
<proteinExistence type="predicted"/>
<protein>
    <submittedName>
        <fullName evidence="8">Transporter</fullName>
    </submittedName>
</protein>
<comment type="caution">
    <text evidence="8">The sequence shown here is derived from an EMBL/GenBank/DDBJ whole genome shotgun (WGS) entry which is preliminary data.</text>
</comment>
<evidence type="ECO:0000256" key="1">
    <source>
        <dbReference type="ARBA" id="ARBA00004651"/>
    </source>
</evidence>
<keyword evidence="9" id="KW-1185">Reference proteome</keyword>
<dbReference type="Proteomes" id="UP000635885">
    <property type="component" value="Unassembled WGS sequence"/>
</dbReference>
<evidence type="ECO:0000256" key="6">
    <source>
        <dbReference type="SAM" id="Phobius"/>
    </source>
</evidence>
<dbReference type="InterPro" id="IPR000731">
    <property type="entry name" value="SSD"/>
</dbReference>
<dbReference type="Pfam" id="PF03176">
    <property type="entry name" value="MMPL"/>
    <property type="match status" value="2"/>
</dbReference>
<evidence type="ECO:0000259" key="7">
    <source>
        <dbReference type="PROSITE" id="PS50156"/>
    </source>
</evidence>
<dbReference type="PANTHER" id="PTHR33406">
    <property type="entry name" value="MEMBRANE PROTEIN MJ1562-RELATED"/>
    <property type="match status" value="1"/>
</dbReference>
<feature type="transmembrane region" description="Helical" evidence="6">
    <location>
        <begin position="686"/>
        <end position="705"/>
    </location>
</feature>
<feature type="transmembrane region" description="Helical" evidence="6">
    <location>
        <begin position="335"/>
        <end position="359"/>
    </location>
</feature>
<evidence type="ECO:0000256" key="2">
    <source>
        <dbReference type="ARBA" id="ARBA00022475"/>
    </source>
</evidence>
<evidence type="ECO:0000256" key="5">
    <source>
        <dbReference type="ARBA" id="ARBA00023136"/>
    </source>
</evidence>
<dbReference type="SUPFAM" id="SSF82866">
    <property type="entry name" value="Multidrug efflux transporter AcrB transmembrane domain"/>
    <property type="match status" value="2"/>
</dbReference>
<feature type="transmembrane region" description="Helical" evidence="6">
    <location>
        <begin position="232"/>
        <end position="253"/>
    </location>
</feature>
<dbReference type="InterPro" id="IPR004869">
    <property type="entry name" value="MMPL_dom"/>
</dbReference>
<sequence length="766" mass="86608">MFDKKSSLYGLGLAGLISLILIFLQPKVVFDYDFEQFFPQNDEDLIFYQNFRETFENDNDYLLIALGREEGVFDSAFLAEALAVQNKFEELQFSEEIVSLLTLEEPIINAFGIRYSRILNWDDEEKLSRSKEKLDSHPQYSENLISKDQKFLLLMLKNQQMISKEDGDQLNQEVKDILLESDIPEYHTAGKIKAQGEFVDLLQEEFAFFLSISIVLILVLLYLIFRTWWGVVLPLVVLLFGIGWTIAIILLTGKALDVMSVMQPTILLVIGLSALVHYLTLYLQKLRLGLPKDQAIKATFKGLFLAVFLTCLTTALGFTTLYFTSAISLKLFGIYTALGVMVMFMAVVLITPGLLYLFSPLKVVERNKFKEFWQRALRKSLLWTFGHKALIIAGFGIISILSILAATDLKINGYLLDNLPREHELVQEFEFFDQEFGGSKPLEIFIQAGDSAESLLELDVLRELDKLEQFVQEKYQAGAVISPLSLVKVLNQAQNSGNIKAFALPSQGQFQRMQPYINQALEQSDYQLISSDRKQGRMSSRTADIGSLKSDAINKEFFEFIETEINPNLLEVRLTGTSNLIDKSHRTISQQMAKGLGVAIILVGLIAGFLFRSWRISFMILLPNLIPLLWMCGVMWLLDIDLKLTTAVIFTVAFGIAVDDSIHFMTKLQSELKLGKSMLYAIKRTYFETGKAIILTTIILVSGFANLTLSDFGVTFYSGLLISLALVFAVLADLMLLPVLLLSMQKVWKEKRKDKVGGERDEKVGV</sequence>
<keyword evidence="4 6" id="KW-1133">Transmembrane helix</keyword>
<accession>A0ABQ1M6F2</accession>
<keyword evidence="2" id="KW-1003">Cell membrane</keyword>
<keyword evidence="5 6" id="KW-0472">Membrane</keyword>
<comment type="subcellular location">
    <subcellularLocation>
        <location evidence="1">Cell membrane</location>
        <topology evidence="1">Multi-pass membrane protein</topology>
    </subcellularLocation>
</comment>
<gene>
    <name evidence="8" type="ORF">GCM10010993_12690</name>
</gene>
<dbReference type="PANTHER" id="PTHR33406:SF12">
    <property type="entry name" value="BLR2997 PROTEIN"/>
    <property type="match status" value="1"/>
</dbReference>